<dbReference type="EMBL" id="CAJFCJ010000009">
    <property type="protein sequence ID" value="CAD5118819.1"/>
    <property type="molecule type" value="Genomic_DNA"/>
</dbReference>
<dbReference type="InterPro" id="IPR028160">
    <property type="entry name" value="Slx9-like"/>
</dbReference>
<dbReference type="PANTHER" id="PTHR31109:SF2">
    <property type="entry name" value="RIBOSOME BIOGENESIS PROTEIN SLX9 HOMOLOG"/>
    <property type="match status" value="1"/>
</dbReference>
<dbReference type="GO" id="GO:0030688">
    <property type="term" value="C:preribosome, small subunit precursor"/>
    <property type="evidence" value="ECO:0007669"/>
    <property type="project" value="InterPro"/>
</dbReference>
<gene>
    <name evidence="4" type="ORF">DGYR_LOCUS7136</name>
</gene>
<organism evidence="4 5">
    <name type="scientific">Dimorphilus gyrociliatus</name>
    <dbReference type="NCBI Taxonomy" id="2664684"/>
    <lineage>
        <taxon>Eukaryota</taxon>
        <taxon>Metazoa</taxon>
        <taxon>Spiralia</taxon>
        <taxon>Lophotrochozoa</taxon>
        <taxon>Annelida</taxon>
        <taxon>Polychaeta</taxon>
        <taxon>Polychaeta incertae sedis</taxon>
        <taxon>Dinophilidae</taxon>
        <taxon>Dimorphilus</taxon>
    </lineage>
</organism>
<dbReference type="Pfam" id="PF15341">
    <property type="entry name" value="SLX9"/>
    <property type="match status" value="1"/>
</dbReference>
<dbReference type="Proteomes" id="UP000549394">
    <property type="component" value="Unassembled WGS sequence"/>
</dbReference>
<dbReference type="PANTHER" id="PTHR31109">
    <property type="entry name" value="PROTEIN FAM207A"/>
    <property type="match status" value="1"/>
</dbReference>
<proteinExistence type="inferred from homology"/>
<keyword evidence="5" id="KW-1185">Reference proteome</keyword>
<dbReference type="GO" id="GO:0030686">
    <property type="term" value="C:90S preribosome"/>
    <property type="evidence" value="ECO:0007669"/>
    <property type="project" value="InterPro"/>
</dbReference>
<sequence>MGKARKTRAINITKHSGQISEHKKKLIKLDGFADEIFQETAFDEDCDARSAVTSRTLKNFGLSKKDKQIVKRKVLHKKIDSIKTAKNLKKIQKKKDKTPVVGNLQNLIDSLPTVDMVTKQLTTKQRPEIKERTIKKSNQRCKEVEKNVSVFKEVLKNESFKSSPIAALKEHLRLTSEAME</sequence>
<evidence type="ECO:0000256" key="3">
    <source>
        <dbReference type="ARBA" id="ARBA00023242"/>
    </source>
</evidence>
<evidence type="ECO:0000313" key="4">
    <source>
        <dbReference type="EMBL" id="CAD5118819.1"/>
    </source>
</evidence>
<dbReference type="GO" id="GO:0005730">
    <property type="term" value="C:nucleolus"/>
    <property type="evidence" value="ECO:0007669"/>
    <property type="project" value="UniProtKB-SubCell"/>
</dbReference>
<dbReference type="GO" id="GO:0000462">
    <property type="term" value="P:maturation of SSU-rRNA from tricistronic rRNA transcript (SSU-rRNA, 5.8S rRNA, LSU-rRNA)"/>
    <property type="evidence" value="ECO:0007669"/>
    <property type="project" value="InterPro"/>
</dbReference>
<comment type="subcellular location">
    <subcellularLocation>
        <location evidence="1">Nucleus</location>
        <location evidence="1">Nucleolus</location>
    </subcellularLocation>
</comment>
<comment type="similarity">
    <text evidence="2">Belongs to the SLX9 family.</text>
</comment>
<reference evidence="4 5" key="1">
    <citation type="submission" date="2020-08" db="EMBL/GenBank/DDBJ databases">
        <authorList>
            <person name="Hejnol A."/>
        </authorList>
    </citation>
    <scope>NUCLEOTIDE SEQUENCE [LARGE SCALE GENOMIC DNA]</scope>
</reference>
<keyword evidence="3" id="KW-0539">Nucleus</keyword>
<protein>
    <submittedName>
        <fullName evidence="4">DgyrCDS7499</fullName>
    </submittedName>
</protein>
<name>A0A7I8VRD6_9ANNE</name>
<dbReference type="AlphaFoldDB" id="A0A7I8VRD6"/>
<dbReference type="OrthoDB" id="18703at2759"/>
<accession>A0A7I8VRD6</accession>
<evidence type="ECO:0000313" key="5">
    <source>
        <dbReference type="Proteomes" id="UP000549394"/>
    </source>
</evidence>
<comment type="caution">
    <text evidence="4">The sequence shown here is derived from an EMBL/GenBank/DDBJ whole genome shotgun (WGS) entry which is preliminary data.</text>
</comment>
<evidence type="ECO:0000256" key="2">
    <source>
        <dbReference type="ARBA" id="ARBA00011022"/>
    </source>
</evidence>
<evidence type="ECO:0000256" key="1">
    <source>
        <dbReference type="ARBA" id="ARBA00004604"/>
    </source>
</evidence>